<proteinExistence type="predicted"/>
<organism evidence="4 5">
    <name type="scientific">Cercospora zeae-maydis SCOH1-5</name>
    <dbReference type="NCBI Taxonomy" id="717836"/>
    <lineage>
        <taxon>Eukaryota</taxon>
        <taxon>Fungi</taxon>
        <taxon>Dikarya</taxon>
        <taxon>Ascomycota</taxon>
        <taxon>Pezizomycotina</taxon>
        <taxon>Dothideomycetes</taxon>
        <taxon>Dothideomycetidae</taxon>
        <taxon>Mycosphaerellales</taxon>
        <taxon>Mycosphaerellaceae</taxon>
        <taxon>Cercospora</taxon>
    </lineage>
</organism>
<dbReference type="OrthoDB" id="2014201at2759"/>
<dbReference type="PANTHER" id="PTHR11183">
    <property type="entry name" value="GLYCOGENIN SUBFAMILY MEMBER"/>
    <property type="match status" value="1"/>
</dbReference>
<evidence type="ECO:0000313" key="4">
    <source>
        <dbReference type="EMBL" id="KAF2209906.1"/>
    </source>
</evidence>
<dbReference type="InterPro" id="IPR029044">
    <property type="entry name" value="Nucleotide-diphossugar_trans"/>
</dbReference>
<sequence>MRPHLKTFAIASLATLFFLLLTSHSWTAVSEHLERQRQDGILRDSLAKQNQELQAMLQEAEAKVNAAASVQESQRSKFAYAFYATTDEYACGVLVNLRRLKELEARYPVHVLLSPSVSQSYVEAIAGAGAQIHVENPPPLPGGSMGYYADCLLKLLAFKIHRIAPGVERVLAFDSDQLIMRNLDQLFSGLPIGSISAPRAYWIAKDFLASTFMMIDLSDRLWNAVNAAVANAGMDEFDMDIINKLLGGEVTMLSGSYITLNSHWEDWNLPSWYHSDSAQKLNWTTIEKVNALSKVVVQEQRLDATTTLSKPRIRRNQTSTDHPPQPVFSAPRLADTSPDNGPVLQQVLPKPRFPDNHPLSQELYLLQSAAVVIHFSAIGKPWTVSGEVLRMQRPDAHPLLGEQFLTWRKIAGGVCPGFDSDEGFGYGAFD</sequence>
<dbReference type="AlphaFoldDB" id="A0A6A6F940"/>
<protein>
    <recommendedName>
        <fullName evidence="6">Glycosyltransferase family 8 protein</fullName>
    </recommendedName>
</protein>
<keyword evidence="5" id="KW-1185">Reference proteome</keyword>
<feature type="signal peptide" evidence="3">
    <location>
        <begin position="1"/>
        <end position="28"/>
    </location>
</feature>
<dbReference type="Gene3D" id="3.90.550.10">
    <property type="entry name" value="Spore Coat Polysaccharide Biosynthesis Protein SpsA, Chain A"/>
    <property type="match status" value="1"/>
</dbReference>
<feature type="region of interest" description="Disordered" evidence="2">
    <location>
        <begin position="306"/>
        <end position="327"/>
    </location>
</feature>
<dbReference type="Proteomes" id="UP000799539">
    <property type="component" value="Unassembled WGS sequence"/>
</dbReference>
<keyword evidence="3" id="KW-0732">Signal</keyword>
<evidence type="ECO:0000313" key="5">
    <source>
        <dbReference type="Proteomes" id="UP000799539"/>
    </source>
</evidence>
<evidence type="ECO:0000256" key="1">
    <source>
        <dbReference type="SAM" id="Coils"/>
    </source>
</evidence>
<dbReference type="SUPFAM" id="SSF53448">
    <property type="entry name" value="Nucleotide-diphospho-sugar transferases"/>
    <property type="match status" value="1"/>
</dbReference>
<keyword evidence="1" id="KW-0175">Coiled coil</keyword>
<dbReference type="EMBL" id="ML992684">
    <property type="protein sequence ID" value="KAF2209906.1"/>
    <property type="molecule type" value="Genomic_DNA"/>
</dbReference>
<feature type="chain" id="PRO_5025546746" description="Glycosyltransferase family 8 protein" evidence="3">
    <location>
        <begin position="29"/>
        <end position="430"/>
    </location>
</feature>
<dbReference type="InterPro" id="IPR050587">
    <property type="entry name" value="GNT1/Glycosyltrans_8"/>
</dbReference>
<accession>A0A6A6F940</accession>
<evidence type="ECO:0000256" key="2">
    <source>
        <dbReference type="SAM" id="MobiDB-lite"/>
    </source>
</evidence>
<gene>
    <name evidence="4" type="ORF">CERZMDRAFT_99965</name>
</gene>
<feature type="coiled-coil region" evidence="1">
    <location>
        <begin position="43"/>
        <end position="70"/>
    </location>
</feature>
<evidence type="ECO:0000256" key="3">
    <source>
        <dbReference type="SAM" id="SignalP"/>
    </source>
</evidence>
<reference evidence="4" key="1">
    <citation type="journal article" date="2020" name="Stud. Mycol.">
        <title>101 Dothideomycetes genomes: a test case for predicting lifestyles and emergence of pathogens.</title>
        <authorList>
            <person name="Haridas S."/>
            <person name="Albert R."/>
            <person name="Binder M."/>
            <person name="Bloem J."/>
            <person name="Labutti K."/>
            <person name="Salamov A."/>
            <person name="Andreopoulos B."/>
            <person name="Baker S."/>
            <person name="Barry K."/>
            <person name="Bills G."/>
            <person name="Bluhm B."/>
            <person name="Cannon C."/>
            <person name="Castanera R."/>
            <person name="Culley D."/>
            <person name="Daum C."/>
            <person name="Ezra D."/>
            <person name="Gonzalez J."/>
            <person name="Henrissat B."/>
            <person name="Kuo A."/>
            <person name="Liang C."/>
            <person name="Lipzen A."/>
            <person name="Lutzoni F."/>
            <person name="Magnuson J."/>
            <person name="Mondo S."/>
            <person name="Nolan M."/>
            <person name="Ohm R."/>
            <person name="Pangilinan J."/>
            <person name="Park H.-J."/>
            <person name="Ramirez L."/>
            <person name="Alfaro M."/>
            <person name="Sun H."/>
            <person name="Tritt A."/>
            <person name="Yoshinaga Y."/>
            <person name="Zwiers L.-H."/>
            <person name="Turgeon B."/>
            <person name="Goodwin S."/>
            <person name="Spatafora J."/>
            <person name="Crous P."/>
            <person name="Grigoriev I."/>
        </authorList>
    </citation>
    <scope>NUCLEOTIDE SEQUENCE</scope>
    <source>
        <strain evidence="4">SCOH1-5</strain>
    </source>
</reference>
<name>A0A6A6F940_9PEZI</name>
<evidence type="ECO:0008006" key="6">
    <source>
        <dbReference type="Google" id="ProtNLM"/>
    </source>
</evidence>